<dbReference type="OrthoDB" id="4457at2759"/>
<dbReference type="GO" id="GO:0006432">
    <property type="term" value="P:phenylalanyl-tRNA aminoacylation"/>
    <property type="evidence" value="ECO:0007669"/>
    <property type="project" value="InterPro"/>
</dbReference>
<sequence>MLRVVTHVKPLVDRSLYGALDVSIWSKSIQFNKCAFTTSAFRLNDQSATAGVQSEDTINVCGKDYAKDEWTNVTPNILSKTSRKLHLHPSHPISIIRQRIENHFATFKPLNKFEPTVTTKMNFDDLCIPADHPTRVKSDNYYINATNMLRAHTSAHQLQGLESGATKFLISGDVYRRDEIDSSHYPVFHQMEGLQYFDMGPKITAKQVQDDIASQAELAANTVQLVDDTLIKPENPIQDRHAPEAAQAVVAHLKHSLNSMVRALFKDEPNLQVRWIDAYFPFTSPSWEMEIFYQGEWLEICGCGIVRQDLMDAAGKPACSINMDPPSLHNTNALLLKKGLQNKIGWAFGCGLERLSMVLFDIPDIRLFWSEDERFLSQFAAGEIVKFKPFSKFPPCLKDISFWLPEKEWNENNFCEIVRGVAGDIVENVTKIDDFTHPKTQKRSVCYRITYRSMDRNVTNEEINAIQEKVRSTVEEDLSVQLR</sequence>
<gene>
    <name evidence="17" type="ORF">INT44_008336</name>
</gene>
<dbReference type="GO" id="GO:0005759">
    <property type="term" value="C:mitochondrial matrix"/>
    <property type="evidence" value="ECO:0007669"/>
    <property type="project" value="UniProtKB-SubCell"/>
</dbReference>
<evidence type="ECO:0000256" key="5">
    <source>
        <dbReference type="ARBA" id="ARBA00022741"/>
    </source>
</evidence>
<evidence type="ECO:0000256" key="10">
    <source>
        <dbReference type="ARBA" id="ARBA00023146"/>
    </source>
</evidence>
<dbReference type="NCBIfam" id="TIGR00469">
    <property type="entry name" value="pheS_mito"/>
    <property type="match status" value="1"/>
</dbReference>
<evidence type="ECO:0000256" key="2">
    <source>
        <dbReference type="ARBA" id="ARBA00008226"/>
    </source>
</evidence>
<name>A0A8H7UDD9_9FUNG</name>
<dbReference type="GO" id="GO:0004826">
    <property type="term" value="F:phenylalanine-tRNA ligase activity"/>
    <property type="evidence" value="ECO:0007669"/>
    <property type="project" value="UniProtKB-EC"/>
</dbReference>
<dbReference type="SMART" id="SM00896">
    <property type="entry name" value="FDX-ACB"/>
    <property type="match status" value="1"/>
</dbReference>
<keyword evidence="10" id="KW-0030">Aminoacyl-tRNA synthetase</keyword>
<feature type="domain" description="Aminoacyl-transfer RNA synthetases class-II family profile" evidence="15">
    <location>
        <begin position="172"/>
        <end position="389"/>
    </location>
</feature>
<keyword evidence="8" id="KW-0809">Transit peptide</keyword>
<evidence type="ECO:0000256" key="13">
    <source>
        <dbReference type="ARBA" id="ARBA00057761"/>
    </source>
</evidence>
<keyword evidence="6" id="KW-0067">ATP-binding</keyword>
<evidence type="ECO:0000256" key="6">
    <source>
        <dbReference type="ARBA" id="ARBA00022840"/>
    </source>
</evidence>
<dbReference type="EC" id="6.1.1.20" evidence="3"/>
<dbReference type="PROSITE" id="PS51447">
    <property type="entry name" value="FDX_ACB"/>
    <property type="match status" value="1"/>
</dbReference>
<evidence type="ECO:0000259" key="15">
    <source>
        <dbReference type="PROSITE" id="PS50862"/>
    </source>
</evidence>
<dbReference type="InterPro" id="IPR002319">
    <property type="entry name" value="Phenylalanyl-tRNA_Synthase"/>
</dbReference>
<comment type="similarity">
    <text evidence="2">Belongs to the class-II aminoacyl-tRNA synthetase family.</text>
</comment>
<organism evidence="17 18">
    <name type="scientific">Umbelopsis vinacea</name>
    <dbReference type="NCBI Taxonomy" id="44442"/>
    <lineage>
        <taxon>Eukaryota</taxon>
        <taxon>Fungi</taxon>
        <taxon>Fungi incertae sedis</taxon>
        <taxon>Mucoromycota</taxon>
        <taxon>Mucoromycotina</taxon>
        <taxon>Umbelopsidomycetes</taxon>
        <taxon>Umbelopsidales</taxon>
        <taxon>Umbelopsidaceae</taxon>
        <taxon>Umbelopsis</taxon>
    </lineage>
</organism>
<evidence type="ECO:0000256" key="3">
    <source>
        <dbReference type="ARBA" id="ARBA00012814"/>
    </source>
</evidence>
<evidence type="ECO:0000256" key="11">
    <source>
        <dbReference type="ARBA" id="ARBA00031194"/>
    </source>
</evidence>
<evidence type="ECO:0000256" key="12">
    <source>
        <dbReference type="ARBA" id="ARBA00049255"/>
    </source>
</evidence>
<dbReference type="AlphaFoldDB" id="A0A8H7UDD9"/>
<comment type="catalytic activity">
    <reaction evidence="12">
        <text>tRNA(Phe) + L-phenylalanine + ATP = L-phenylalanyl-tRNA(Phe) + AMP + diphosphate + H(+)</text>
        <dbReference type="Rhea" id="RHEA:19413"/>
        <dbReference type="Rhea" id="RHEA-COMP:9668"/>
        <dbReference type="Rhea" id="RHEA-COMP:9699"/>
        <dbReference type="ChEBI" id="CHEBI:15378"/>
        <dbReference type="ChEBI" id="CHEBI:30616"/>
        <dbReference type="ChEBI" id="CHEBI:33019"/>
        <dbReference type="ChEBI" id="CHEBI:58095"/>
        <dbReference type="ChEBI" id="CHEBI:78442"/>
        <dbReference type="ChEBI" id="CHEBI:78531"/>
        <dbReference type="ChEBI" id="CHEBI:456215"/>
        <dbReference type="EC" id="6.1.1.20"/>
    </reaction>
</comment>
<feature type="domain" description="FDX-ACB" evidence="16">
    <location>
        <begin position="391"/>
        <end position="483"/>
    </location>
</feature>
<dbReference type="Gene3D" id="3.30.930.10">
    <property type="entry name" value="Bira Bifunctional Protein, Domain 2"/>
    <property type="match status" value="1"/>
</dbReference>
<dbReference type="PANTHER" id="PTHR11538:SF41">
    <property type="entry name" value="PHENYLALANINE--TRNA LIGASE, MITOCHONDRIAL"/>
    <property type="match status" value="1"/>
</dbReference>
<dbReference type="InterPro" id="IPR004530">
    <property type="entry name" value="Phe-tRNA-synth_IIc_mito"/>
</dbReference>
<dbReference type="GO" id="GO:0000049">
    <property type="term" value="F:tRNA binding"/>
    <property type="evidence" value="ECO:0007669"/>
    <property type="project" value="InterPro"/>
</dbReference>
<accession>A0A8H7UDD9</accession>
<dbReference type="EMBL" id="JAEPRA010000008">
    <property type="protein sequence ID" value="KAG2181521.1"/>
    <property type="molecule type" value="Genomic_DNA"/>
</dbReference>
<dbReference type="Pfam" id="PF01409">
    <property type="entry name" value="tRNA-synt_2d"/>
    <property type="match status" value="2"/>
</dbReference>
<keyword evidence="9" id="KW-0496">Mitochondrion</keyword>
<evidence type="ECO:0000313" key="18">
    <source>
        <dbReference type="Proteomes" id="UP000612746"/>
    </source>
</evidence>
<protein>
    <recommendedName>
        <fullName evidence="14">Phenylalanine--tRNA ligase, mitochondrial</fullName>
        <ecNumber evidence="3">6.1.1.20</ecNumber>
    </recommendedName>
    <alternativeName>
        <fullName evidence="11">Phenylalanyl-tRNA synthetase</fullName>
    </alternativeName>
</protein>
<dbReference type="CDD" id="cd00496">
    <property type="entry name" value="PheRS_alpha_core"/>
    <property type="match status" value="1"/>
</dbReference>
<comment type="caution">
    <text evidence="17">The sequence shown here is derived from an EMBL/GenBank/DDBJ whole genome shotgun (WGS) entry which is preliminary data.</text>
</comment>
<dbReference type="SUPFAM" id="SSF54991">
    <property type="entry name" value="Anticodon-binding domain of PheRS"/>
    <property type="match status" value="1"/>
</dbReference>
<keyword evidence="7" id="KW-0648">Protein biosynthesis</keyword>
<dbReference type="InterPro" id="IPR045864">
    <property type="entry name" value="aa-tRNA-synth_II/BPL/LPL"/>
</dbReference>
<dbReference type="InterPro" id="IPR036690">
    <property type="entry name" value="Fdx_antiC-bd_sf"/>
</dbReference>
<dbReference type="FunFam" id="3.30.70.380:FF:000002">
    <property type="entry name" value="phenylalanine--tRNA ligase, mitochondrial"/>
    <property type="match status" value="1"/>
</dbReference>
<evidence type="ECO:0000313" key="17">
    <source>
        <dbReference type="EMBL" id="KAG2181521.1"/>
    </source>
</evidence>
<evidence type="ECO:0000256" key="14">
    <source>
        <dbReference type="ARBA" id="ARBA00073229"/>
    </source>
</evidence>
<dbReference type="GO" id="GO:0005524">
    <property type="term" value="F:ATP binding"/>
    <property type="evidence" value="ECO:0007669"/>
    <property type="project" value="UniProtKB-KW"/>
</dbReference>
<dbReference type="FunFam" id="3.30.930.10:FF:000053">
    <property type="entry name" value="Phenylalanyl-tRNA synthetase mitochondrial"/>
    <property type="match status" value="1"/>
</dbReference>
<dbReference type="PANTHER" id="PTHR11538">
    <property type="entry name" value="PHENYLALANYL-TRNA SYNTHETASE"/>
    <property type="match status" value="1"/>
</dbReference>
<dbReference type="InterPro" id="IPR006195">
    <property type="entry name" value="aa-tRNA-synth_II"/>
</dbReference>
<dbReference type="Pfam" id="PF03147">
    <property type="entry name" value="FDX-ACB"/>
    <property type="match status" value="1"/>
</dbReference>
<dbReference type="SUPFAM" id="SSF55681">
    <property type="entry name" value="Class II aaRS and biotin synthetases"/>
    <property type="match status" value="1"/>
</dbReference>
<dbReference type="PROSITE" id="PS50862">
    <property type="entry name" value="AA_TRNA_LIGASE_II"/>
    <property type="match status" value="1"/>
</dbReference>
<keyword evidence="5" id="KW-0547">Nucleotide-binding</keyword>
<keyword evidence="18" id="KW-1185">Reference proteome</keyword>
<proteinExistence type="inferred from homology"/>
<dbReference type="Gene3D" id="3.30.70.380">
    <property type="entry name" value="Ferrodoxin-fold anticodon-binding domain"/>
    <property type="match status" value="1"/>
</dbReference>
<dbReference type="InterPro" id="IPR005121">
    <property type="entry name" value="Fdx_antiC-bd"/>
</dbReference>
<evidence type="ECO:0000256" key="9">
    <source>
        <dbReference type="ARBA" id="ARBA00023128"/>
    </source>
</evidence>
<evidence type="ECO:0000256" key="8">
    <source>
        <dbReference type="ARBA" id="ARBA00022946"/>
    </source>
</evidence>
<comment type="subcellular location">
    <subcellularLocation>
        <location evidence="1">Mitochondrion matrix</location>
    </subcellularLocation>
</comment>
<comment type="function">
    <text evidence="13">Is responsible for the charging of tRNA(Phe) with phenylalanine in mitochondrial translation.</text>
</comment>
<evidence type="ECO:0000259" key="16">
    <source>
        <dbReference type="PROSITE" id="PS51447"/>
    </source>
</evidence>
<evidence type="ECO:0000256" key="4">
    <source>
        <dbReference type="ARBA" id="ARBA00022598"/>
    </source>
</evidence>
<keyword evidence="4" id="KW-0436">Ligase</keyword>
<dbReference type="Proteomes" id="UP000612746">
    <property type="component" value="Unassembled WGS sequence"/>
</dbReference>
<evidence type="ECO:0000256" key="7">
    <source>
        <dbReference type="ARBA" id="ARBA00022917"/>
    </source>
</evidence>
<reference evidence="17" key="1">
    <citation type="submission" date="2020-12" db="EMBL/GenBank/DDBJ databases">
        <title>Metabolic potential, ecology and presence of endohyphal bacteria is reflected in genomic diversity of Mucoromycotina.</title>
        <authorList>
            <person name="Muszewska A."/>
            <person name="Okrasinska A."/>
            <person name="Steczkiewicz K."/>
            <person name="Drgas O."/>
            <person name="Orlowska M."/>
            <person name="Perlinska-Lenart U."/>
            <person name="Aleksandrzak-Piekarczyk T."/>
            <person name="Szatraj K."/>
            <person name="Zielenkiewicz U."/>
            <person name="Pilsyk S."/>
            <person name="Malc E."/>
            <person name="Mieczkowski P."/>
            <person name="Kruszewska J.S."/>
            <person name="Biernat P."/>
            <person name="Pawlowska J."/>
        </authorList>
    </citation>
    <scope>NUCLEOTIDE SEQUENCE</scope>
    <source>
        <strain evidence="17">WA0000051536</strain>
    </source>
</reference>
<evidence type="ECO:0000256" key="1">
    <source>
        <dbReference type="ARBA" id="ARBA00004305"/>
    </source>
</evidence>